<dbReference type="InterPro" id="IPR002591">
    <property type="entry name" value="Phosphodiest/P_Trfase"/>
</dbReference>
<dbReference type="Pfam" id="PF01663">
    <property type="entry name" value="Phosphodiest"/>
    <property type="match status" value="1"/>
</dbReference>
<evidence type="ECO:0000313" key="3">
    <source>
        <dbReference type="Proteomes" id="UP001215398"/>
    </source>
</evidence>
<dbReference type="EMBL" id="JAQPYS010000033">
    <property type="protein sequence ID" value="MDC7135671.1"/>
    <property type="molecule type" value="Genomic_DNA"/>
</dbReference>
<organism evidence="2 3">
    <name type="scientific">Bacteroides zhangwenhongii</name>
    <dbReference type="NCBI Taxonomy" id="2650157"/>
    <lineage>
        <taxon>Bacteria</taxon>
        <taxon>Pseudomonadati</taxon>
        <taxon>Bacteroidota</taxon>
        <taxon>Bacteroidia</taxon>
        <taxon>Bacteroidales</taxon>
        <taxon>Bacteroidaceae</taxon>
        <taxon>Bacteroides</taxon>
    </lineage>
</organism>
<dbReference type="Gene3D" id="3.40.720.10">
    <property type="entry name" value="Alkaline Phosphatase, subunit A"/>
    <property type="match status" value="1"/>
</dbReference>
<gene>
    <name evidence="2" type="ORF">PQG98_04825</name>
</gene>
<sequence length="599" mass="67149">MKRSIDKLIFAILVAVCFCLQACTEYETPAEIAVDKEEAAISSSDIQRKVLWINIDGAVGKEVESLVKGSLSQGAIAGMLTKSKYSWMGFSESRKLENEIEEDPVTWATMLTGVIPEKHHIVDNSYMAEFDVDPANPNEKVVYYPTILQYITTYDNKMETLCVTPWEKLNTGLLNYANKTHTTSGDEETREVVLNSLKEGDYTLTLLSFSGMLEAGKQGGFVASNTAYVAALGKIDGYIGEFLDVIESRKNIYYEDWLVVVTSNHGGDAEGHYGNVEETTRNTLGIFYYSHYEPLEMKGESMYGALFSPEIQAVAYDTLAKYYGLGEDKEFSLEFVMRNTPRKDGSYGGNNWDRIIGKNGWGIYRQRETASARLEGGDGDKSTEEAVAAFNDALWHTYVLSIGKMNNGTRKFRVAYDGLVVLDKSIMTIGQKKDTTLLTIGGSGMPTSYYVSEIRMWNSVLDDATLAANANRLNISESDADYKNLTSYWKFNPDRISNDTIIQNNIQGMLDLNFIRKVDGKTSILPDENKRDRISLLSLPNTLSGKIKSGNIMMENTLVVPQILYWLKITVDSKIDGFTFLNNYSASEEWREKELEVSK</sequence>
<keyword evidence="3" id="KW-1185">Reference proteome</keyword>
<keyword evidence="1" id="KW-0732">Signal</keyword>
<proteinExistence type="predicted"/>
<comment type="caution">
    <text evidence="2">The sequence shown here is derived from an EMBL/GenBank/DDBJ whole genome shotgun (WGS) entry which is preliminary data.</text>
</comment>
<accession>A0ABT5H502</accession>
<reference evidence="2 3" key="1">
    <citation type="submission" date="2023-01" db="EMBL/GenBank/DDBJ databases">
        <title>Exploring GABA producing Bacteroides strains toward improving mental health.</title>
        <authorList>
            <person name="Yousuf B."/>
            <person name="Bouhlel N.E."/>
            <person name="Mottawea W."/>
            <person name="Hammami R."/>
        </authorList>
    </citation>
    <scope>NUCLEOTIDE SEQUENCE [LARGE SCALE GENOMIC DNA]</scope>
    <source>
        <strain evidence="2 3">UO.H1054</strain>
    </source>
</reference>
<name>A0ABT5H502_9BACE</name>
<dbReference type="Proteomes" id="UP001215398">
    <property type="component" value="Unassembled WGS sequence"/>
</dbReference>
<evidence type="ECO:0000256" key="1">
    <source>
        <dbReference type="SAM" id="SignalP"/>
    </source>
</evidence>
<dbReference type="InterPro" id="IPR013320">
    <property type="entry name" value="ConA-like_dom_sf"/>
</dbReference>
<dbReference type="InterPro" id="IPR017850">
    <property type="entry name" value="Alkaline_phosphatase_core_sf"/>
</dbReference>
<dbReference type="Gene3D" id="2.60.120.200">
    <property type="match status" value="1"/>
</dbReference>
<dbReference type="RefSeq" id="WP_272719814.1">
    <property type="nucleotide sequence ID" value="NZ_JAQPYS010000033.1"/>
</dbReference>
<dbReference type="SUPFAM" id="SSF49899">
    <property type="entry name" value="Concanavalin A-like lectins/glucanases"/>
    <property type="match status" value="1"/>
</dbReference>
<evidence type="ECO:0000313" key="2">
    <source>
        <dbReference type="EMBL" id="MDC7135671.1"/>
    </source>
</evidence>
<feature type="chain" id="PRO_5045250107" description="DUF4983 domain-containing protein" evidence="1">
    <location>
        <begin position="23"/>
        <end position="599"/>
    </location>
</feature>
<feature type="signal peptide" evidence="1">
    <location>
        <begin position="1"/>
        <end position="22"/>
    </location>
</feature>
<dbReference type="SUPFAM" id="SSF53649">
    <property type="entry name" value="Alkaline phosphatase-like"/>
    <property type="match status" value="1"/>
</dbReference>
<protein>
    <recommendedName>
        <fullName evidence="4">DUF4983 domain-containing protein</fullName>
    </recommendedName>
</protein>
<evidence type="ECO:0008006" key="4">
    <source>
        <dbReference type="Google" id="ProtNLM"/>
    </source>
</evidence>